<dbReference type="GeneID" id="18246512"/>
<feature type="compositionally biased region" description="Acidic residues" evidence="1">
    <location>
        <begin position="55"/>
        <end position="67"/>
    </location>
</feature>
<feature type="region of interest" description="Disordered" evidence="1">
    <location>
        <begin position="50"/>
        <end position="91"/>
    </location>
</feature>
<evidence type="ECO:0000313" key="3">
    <source>
        <dbReference type="Proteomes" id="UP000000707"/>
    </source>
</evidence>
<dbReference type="OrthoDB" id="4024546at2759"/>
<dbReference type="AlphaFoldDB" id="G3AX34"/>
<name>G3AX34_CANTC</name>
<sequence length="358" mass="39715">MSLPVLKRGLPSSPKKINQYKSCYDLVDKLYAVSPKNTFHLETASATVMTRNDIPEDDDDDDDDDNYGEVSEFYGPVLSTPSPSSSPFTETSQVYNDLDNISVHTTDTHYDGGGGGGLGFEYKFPNGGKIKLGMGGGGGFDYDHRNSTGKRSSSSGKSFSKKSSRMLCEDTTKAKGWFSWMTPTSRKQNSVRKKLSKFTFKGQSDDASIHSGLLSGPPTLGYSSIGDPEAGNCTQPSLNDRIVITKQDFTNYVFISLGIDQFKIDYDPIFERYGKQLIRDLSVFEVLLCYLDSFIWVMGTLLVYTSEFLQNSRDYIVTVMLLSLINVNLLNNSNFHLRNILLSKIILNGVILSILTVL</sequence>
<dbReference type="KEGG" id="cten:18246512"/>
<protein>
    <submittedName>
        <fullName evidence="2">Uncharacterized protein</fullName>
    </submittedName>
</protein>
<feature type="compositionally biased region" description="Low complexity" evidence="1">
    <location>
        <begin position="79"/>
        <end position="91"/>
    </location>
</feature>
<evidence type="ECO:0000313" key="2">
    <source>
        <dbReference type="EMBL" id="EGV66679.1"/>
    </source>
</evidence>
<dbReference type="EMBL" id="GL996510">
    <property type="protein sequence ID" value="EGV66679.1"/>
    <property type="molecule type" value="Genomic_DNA"/>
</dbReference>
<reference evidence="2 3" key="1">
    <citation type="journal article" date="2011" name="Proc. Natl. Acad. Sci. U.S.A.">
        <title>Comparative genomics of xylose-fermenting fungi for enhanced biofuel production.</title>
        <authorList>
            <person name="Wohlbach D.J."/>
            <person name="Kuo A."/>
            <person name="Sato T.K."/>
            <person name="Potts K.M."/>
            <person name="Salamov A.A."/>
            <person name="LaButti K.M."/>
            <person name="Sun H."/>
            <person name="Clum A."/>
            <person name="Pangilinan J.L."/>
            <person name="Lindquist E.A."/>
            <person name="Lucas S."/>
            <person name="Lapidus A."/>
            <person name="Jin M."/>
            <person name="Gunawan C."/>
            <person name="Balan V."/>
            <person name="Dale B.E."/>
            <person name="Jeffries T.W."/>
            <person name="Zinkel R."/>
            <person name="Barry K.W."/>
            <person name="Grigoriev I.V."/>
            <person name="Gasch A.P."/>
        </authorList>
    </citation>
    <scope>NUCLEOTIDE SEQUENCE [LARGE SCALE GENOMIC DNA]</scope>
    <source>
        <strain evidence="3">ATCC 10573 / BCRC 21748 / CBS 615 / JCM 9827 / NBRC 10315 / NRRL Y-1498 / VKM Y-70</strain>
    </source>
</reference>
<evidence type="ECO:0000256" key="1">
    <source>
        <dbReference type="SAM" id="MobiDB-lite"/>
    </source>
</evidence>
<organism evidence="3">
    <name type="scientific">Candida tenuis (strain ATCC 10573 / BCRC 21748 / CBS 615 / JCM 9827 / NBRC 10315 / NRRL Y-1498 / VKM Y-70)</name>
    <name type="common">Yeast</name>
    <name type="synonym">Yamadazyma tenuis</name>
    <dbReference type="NCBI Taxonomy" id="590646"/>
    <lineage>
        <taxon>Eukaryota</taxon>
        <taxon>Fungi</taxon>
        <taxon>Dikarya</taxon>
        <taxon>Ascomycota</taxon>
        <taxon>Saccharomycotina</taxon>
        <taxon>Pichiomycetes</taxon>
        <taxon>Debaryomycetaceae</taxon>
        <taxon>Yamadazyma</taxon>
    </lineage>
</organism>
<dbReference type="eggNOG" id="ENOG502RQ1C">
    <property type="taxonomic scope" value="Eukaryota"/>
</dbReference>
<keyword evidence="3" id="KW-1185">Reference proteome</keyword>
<proteinExistence type="predicted"/>
<gene>
    <name evidence="2" type="ORF">CANTEDRAFT_112420</name>
</gene>
<accession>G3AX34</accession>
<dbReference type="HOGENOM" id="CLU_773850_0_0_1"/>
<dbReference type="Proteomes" id="UP000000707">
    <property type="component" value="Unassembled WGS sequence"/>
</dbReference>